<evidence type="ECO:0000256" key="2">
    <source>
        <dbReference type="ARBA" id="ARBA00022490"/>
    </source>
</evidence>
<keyword evidence="2" id="KW-0963">Cytoplasm</keyword>
<dbReference type="Pfam" id="PF08544">
    <property type="entry name" value="GHMP_kinases_C"/>
    <property type="match status" value="1"/>
</dbReference>
<evidence type="ECO:0000313" key="16">
    <source>
        <dbReference type="Proteomes" id="UP000199019"/>
    </source>
</evidence>
<dbReference type="GO" id="GO:0005829">
    <property type="term" value="C:cytosol"/>
    <property type="evidence" value="ECO:0007669"/>
    <property type="project" value="TreeGrafter"/>
</dbReference>
<keyword evidence="3" id="KW-0808">Transferase</keyword>
<dbReference type="PIRSF" id="PIRSF000530">
    <property type="entry name" value="Galactokinase"/>
    <property type="match status" value="1"/>
</dbReference>
<evidence type="ECO:0000256" key="4">
    <source>
        <dbReference type="ARBA" id="ARBA00022723"/>
    </source>
</evidence>
<dbReference type="InterPro" id="IPR019539">
    <property type="entry name" value="GalKase_N"/>
</dbReference>
<evidence type="ECO:0000256" key="1">
    <source>
        <dbReference type="ARBA" id="ARBA00006566"/>
    </source>
</evidence>
<dbReference type="AlphaFoldDB" id="A0A1H9X6W7"/>
<dbReference type="Pfam" id="PF00288">
    <property type="entry name" value="GHMP_kinases_N"/>
    <property type="match status" value="1"/>
</dbReference>
<evidence type="ECO:0000313" key="15">
    <source>
        <dbReference type="EMBL" id="SES41926.1"/>
    </source>
</evidence>
<evidence type="ECO:0000256" key="11">
    <source>
        <dbReference type="NCBIfam" id="TIGR00131"/>
    </source>
</evidence>
<dbReference type="SUPFAM" id="SSF55060">
    <property type="entry name" value="GHMP Kinase, C-terminal domain"/>
    <property type="match status" value="1"/>
</dbReference>
<dbReference type="InterPro" id="IPR013750">
    <property type="entry name" value="GHMP_kinase_C_dom"/>
</dbReference>
<keyword evidence="16" id="KW-1185">Reference proteome</keyword>
<dbReference type="EC" id="2.7.1.6" evidence="11"/>
<feature type="domain" description="GHMP kinase N-terminal" evidence="12">
    <location>
        <begin position="105"/>
        <end position="191"/>
    </location>
</feature>
<dbReference type="GO" id="GO:0005524">
    <property type="term" value="F:ATP binding"/>
    <property type="evidence" value="ECO:0007669"/>
    <property type="project" value="UniProtKB-UniRule"/>
</dbReference>
<organism evidence="15 16">
    <name type="scientific">Pedococcus cremeus</name>
    <dbReference type="NCBI Taxonomy" id="587636"/>
    <lineage>
        <taxon>Bacteria</taxon>
        <taxon>Bacillati</taxon>
        <taxon>Actinomycetota</taxon>
        <taxon>Actinomycetes</taxon>
        <taxon>Micrococcales</taxon>
        <taxon>Intrasporangiaceae</taxon>
        <taxon>Pedococcus</taxon>
    </lineage>
</organism>
<feature type="domain" description="Galactokinase N-terminal" evidence="14">
    <location>
        <begin position="21"/>
        <end position="70"/>
    </location>
</feature>
<dbReference type="GO" id="GO:0046872">
    <property type="term" value="F:metal ion binding"/>
    <property type="evidence" value="ECO:0007669"/>
    <property type="project" value="UniProtKB-KW"/>
</dbReference>
<sequence length="401" mass="41714">MTAPLWLPAPDSAQVAHTLVEAFTQRFGVPPSGVWAAPGRVNLIGEHTDYNQGLCLPMALPHRTYAAVRPRTDRLVRVASLQQEDAWAGTLDEVGPGRPDGWAAYVVGVLWALHGQGIDLPGVDVVVDGHVPLGSGLSSSAALECSVAVALADLVPAVAALEVTDLAAACVTAENVVAGASTGGLDQTAALRAREGHAMLLDCRDFTVEHVPWSVGADGWTVLVVDTRAPHALVDGQYAARRRSCEEAAVRLGVPSLRDVAVPDLSSALEHLAPDDVLVRRTRHVVTEIERVREAAVALRSADVTALGSLMTASHVSLRDDYEVSCAELDVVVDTALGCGAAGARMTGGGFGGSAIALVRHDEGARVADAVAGAFEARGWRPPQVLEAVPSGPAGRAQPRS</sequence>
<dbReference type="InterPro" id="IPR006206">
    <property type="entry name" value="Mevalonate/galactokinase"/>
</dbReference>
<dbReference type="NCBIfam" id="TIGR00131">
    <property type="entry name" value="gal_kin"/>
    <property type="match status" value="1"/>
</dbReference>
<proteinExistence type="inferred from homology"/>
<feature type="domain" description="GHMP kinase C-terminal" evidence="13">
    <location>
        <begin position="296"/>
        <end position="375"/>
    </location>
</feature>
<dbReference type="Proteomes" id="UP000199019">
    <property type="component" value="Unassembled WGS sequence"/>
</dbReference>
<dbReference type="EMBL" id="FOHB01000007">
    <property type="protein sequence ID" value="SES41926.1"/>
    <property type="molecule type" value="Genomic_DNA"/>
</dbReference>
<accession>A0A1H9X6W7</accession>
<dbReference type="InterPro" id="IPR036554">
    <property type="entry name" value="GHMP_kinase_C_sf"/>
</dbReference>
<dbReference type="GO" id="GO:0004335">
    <property type="term" value="F:galactokinase activity"/>
    <property type="evidence" value="ECO:0007669"/>
    <property type="project" value="UniProtKB-UniRule"/>
</dbReference>
<dbReference type="FunFam" id="3.30.230.10:FF:000017">
    <property type="entry name" value="Galactokinase"/>
    <property type="match status" value="1"/>
</dbReference>
<dbReference type="InterPro" id="IPR006203">
    <property type="entry name" value="GHMP_knse_ATP-bd_CS"/>
</dbReference>
<dbReference type="InterPro" id="IPR020568">
    <property type="entry name" value="Ribosomal_Su5_D2-typ_SF"/>
</dbReference>
<gene>
    <name evidence="15" type="ORF">SAMN05216199_3448</name>
</gene>
<evidence type="ECO:0000259" key="14">
    <source>
        <dbReference type="Pfam" id="PF10509"/>
    </source>
</evidence>
<dbReference type="Gene3D" id="3.30.70.890">
    <property type="entry name" value="GHMP kinase, C-terminal domain"/>
    <property type="match status" value="1"/>
</dbReference>
<keyword evidence="8" id="KW-0460">Magnesium</keyword>
<dbReference type="PRINTS" id="PR00959">
    <property type="entry name" value="MEVGALKINASE"/>
</dbReference>
<evidence type="ECO:0000256" key="5">
    <source>
        <dbReference type="ARBA" id="ARBA00022741"/>
    </source>
</evidence>
<evidence type="ECO:0000259" key="12">
    <source>
        <dbReference type="Pfam" id="PF00288"/>
    </source>
</evidence>
<dbReference type="InterPro" id="IPR006204">
    <property type="entry name" value="GHMP_kinase_N_dom"/>
</dbReference>
<dbReference type="PRINTS" id="PR00473">
    <property type="entry name" value="GALCTOKINASE"/>
</dbReference>
<name>A0A1H9X6W7_9MICO</name>
<protein>
    <recommendedName>
        <fullName evidence="11">Galactokinase</fullName>
        <ecNumber evidence="11">2.7.1.6</ecNumber>
    </recommendedName>
</protein>
<evidence type="ECO:0000256" key="7">
    <source>
        <dbReference type="ARBA" id="ARBA00022840"/>
    </source>
</evidence>
<dbReference type="STRING" id="587636.SAMN05216199_3448"/>
<evidence type="ECO:0000256" key="6">
    <source>
        <dbReference type="ARBA" id="ARBA00022777"/>
    </source>
</evidence>
<keyword evidence="6 15" id="KW-0418">Kinase</keyword>
<dbReference type="PROSITE" id="PS00627">
    <property type="entry name" value="GHMP_KINASES_ATP"/>
    <property type="match status" value="1"/>
</dbReference>
<dbReference type="GO" id="GO:0006012">
    <property type="term" value="P:galactose metabolic process"/>
    <property type="evidence" value="ECO:0007669"/>
    <property type="project" value="UniProtKB-UniRule"/>
</dbReference>
<dbReference type="InterPro" id="IPR014721">
    <property type="entry name" value="Ribsml_uS5_D2-typ_fold_subgr"/>
</dbReference>
<comment type="similarity">
    <text evidence="1">Belongs to the GHMP kinase family. GalK subfamily.</text>
</comment>
<keyword evidence="5" id="KW-0547">Nucleotide-binding</keyword>
<dbReference type="SUPFAM" id="SSF54211">
    <property type="entry name" value="Ribosomal protein S5 domain 2-like"/>
    <property type="match status" value="1"/>
</dbReference>
<keyword evidence="9" id="KW-0299">Galactose metabolism</keyword>
<dbReference type="OrthoDB" id="250531at2"/>
<dbReference type="PROSITE" id="PS00106">
    <property type="entry name" value="GALACTOKINASE"/>
    <property type="match status" value="1"/>
</dbReference>
<keyword evidence="10" id="KW-0119">Carbohydrate metabolism</keyword>
<keyword evidence="4" id="KW-0479">Metal-binding</keyword>
<dbReference type="FunFam" id="3.30.70.890:FF:000001">
    <property type="entry name" value="Galactokinase"/>
    <property type="match status" value="1"/>
</dbReference>
<evidence type="ECO:0000256" key="9">
    <source>
        <dbReference type="ARBA" id="ARBA00023144"/>
    </source>
</evidence>
<keyword evidence="7" id="KW-0067">ATP-binding</keyword>
<evidence type="ECO:0000256" key="8">
    <source>
        <dbReference type="ARBA" id="ARBA00022842"/>
    </source>
</evidence>
<dbReference type="Pfam" id="PF10509">
    <property type="entry name" value="GalKase_gal_bdg"/>
    <property type="match status" value="1"/>
</dbReference>
<dbReference type="RefSeq" id="WP_091761018.1">
    <property type="nucleotide sequence ID" value="NZ_FOHB01000007.1"/>
</dbReference>
<dbReference type="PANTHER" id="PTHR10457:SF7">
    <property type="entry name" value="GALACTOKINASE-RELATED"/>
    <property type="match status" value="1"/>
</dbReference>
<evidence type="ECO:0000256" key="3">
    <source>
        <dbReference type="ARBA" id="ARBA00022679"/>
    </source>
</evidence>
<reference evidence="16" key="1">
    <citation type="submission" date="2016-10" db="EMBL/GenBank/DDBJ databases">
        <authorList>
            <person name="Varghese N."/>
            <person name="Submissions S."/>
        </authorList>
    </citation>
    <scope>NUCLEOTIDE SEQUENCE [LARGE SCALE GENOMIC DNA]</scope>
    <source>
        <strain evidence="16">CGMCC 1.6963</strain>
    </source>
</reference>
<dbReference type="Gene3D" id="3.30.230.10">
    <property type="match status" value="1"/>
</dbReference>
<dbReference type="InterPro" id="IPR000705">
    <property type="entry name" value="Galactokinase"/>
</dbReference>
<evidence type="ECO:0000259" key="13">
    <source>
        <dbReference type="Pfam" id="PF08544"/>
    </source>
</evidence>
<evidence type="ECO:0000256" key="10">
    <source>
        <dbReference type="ARBA" id="ARBA00023277"/>
    </source>
</evidence>
<dbReference type="InterPro" id="IPR019741">
    <property type="entry name" value="Galactokinase_CS"/>
</dbReference>
<dbReference type="PANTHER" id="PTHR10457">
    <property type="entry name" value="MEVALONATE KINASE/GALACTOKINASE"/>
    <property type="match status" value="1"/>
</dbReference>